<reference evidence="5" key="1">
    <citation type="submission" date="2017-12" db="EMBL/GenBank/DDBJ databases">
        <title>High-resolution comparative analysis of great ape genomes.</title>
        <authorList>
            <person name="Pollen A."/>
            <person name="Hastie A."/>
            <person name="Hormozdiari F."/>
            <person name="Dougherty M."/>
            <person name="Liu R."/>
            <person name="Chaisson M."/>
            <person name="Hoppe E."/>
            <person name="Hill C."/>
            <person name="Pang A."/>
            <person name="Hillier L."/>
            <person name="Baker C."/>
            <person name="Armstrong J."/>
            <person name="Shendure J."/>
            <person name="Paten B."/>
            <person name="Wilson R."/>
            <person name="Chao H."/>
            <person name="Schneider V."/>
            <person name="Ventura M."/>
            <person name="Kronenberg Z."/>
            <person name="Murali S."/>
            <person name="Gordon D."/>
            <person name="Cantsilieris S."/>
            <person name="Munson K."/>
            <person name="Nelson B."/>
            <person name="Raja A."/>
            <person name="Underwood J."/>
            <person name="Diekhans M."/>
            <person name="Fiddes I."/>
            <person name="Haussler D."/>
            <person name="Eichler E."/>
        </authorList>
    </citation>
    <scope>NUCLEOTIDE SEQUENCE [LARGE SCALE GENOMIC DNA]</scope>
    <source>
        <strain evidence="5">Susie</strain>
    </source>
</reference>
<feature type="region of interest" description="Disordered" evidence="3">
    <location>
        <begin position="240"/>
        <end position="261"/>
    </location>
</feature>
<evidence type="ECO:0000313" key="5">
    <source>
        <dbReference type="EMBL" id="PNJ46985.1"/>
    </source>
</evidence>
<evidence type="ECO:0000256" key="1">
    <source>
        <dbReference type="ARBA" id="ARBA00023054"/>
    </source>
</evidence>
<feature type="region of interest" description="Disordered" evidence="3">
    <location>
        <begin position="594"/>
        <end position="616"/>
    </location>
</feature>
<feature type="compositionally biased region" description="Polar residues" evidence="3">
    <location>
        <begin position="470"/>
        <end position="479"/>
    </location>
</feature>
<accession>A0A2J8UNZ2</accession>
<dbReference type="Pfam" id="PF14722">
    <property type="entry name" value="KRAP_IP3R_bind"/>
    <property type="match status" value="1"/>
</dbReference>
<feature type="region of interest" description="Disordered" evidence="3">
    <location>
        <begin position="399"/>
        <end position="418"/>
    </location>
</feature>
<dbReference type="PANTHER" id="PTHR17469:SF14">
    <property type="entry name" value="PROTEIN ITPRID1"/>
    <property type="match status" value="1"/>
</dbReference>
<evidence type="ECO:0000259" key="4">
    <source>
        <dbReference type="SMART" id="SM01257"/>
    </source>
</evidence>
<evidence type="ECO:0000256" key="2">
    <source>
        <dbReference type="SAM" id="Coils"/>
    </source>
</evidence>
<protein>
    <submittedName>
        <fullName evidence="5">CCDC129 isoform 4</fullName>
    </submittedName>
</protein>
<dbReference type="AlphaFoldDB" id="A0A2J8UNZ2"/>
<evidence type="ECO:0000256" key="3">
    <source>
        <dbReference type="SAM" id="MobiDB-lite"/>
    </source>
</evidence>
<feature type="domain" description="ITPR-interacting" evidence="4">
    <location>
        <begin position="122"/>
        <end position="274"/>
    </location>
</feature>
<organism evidence="5">
    <name type="scientific">Pongo abelii</name>
    <name type="common">Sumatran orangutan</name>
    <name type="synonym">Pongo pygmaeus abelii</name>
    <dbReference type="NCBI Taxonomy" id="9601"/>
    <lineage>
        <taxon>Eukaryota</taxon>
        <taxon>Metazoa</taxon>
        <taxon>Chordata</taxon>
        <taxon>Craniata</taxon>
        <taxon>Vertebrata</taxon>
        <taxon>Euteleostomi</taxon>
        <taxon>Mammalia</taxon>
        <taxon>Eutheria</taxon>
        <taxon>Euarchontoglires</taxon>
        <taxon>Primates</taxon>
        <taxon>Haplorrhini</taxon>
        <taxon>Catarrhini</taxon>
        <taxon>Hominidae</taxon>
        <taxon>Pongo</taxon>
    </lineage>
</organism>
<dbReference type="EMBL" id="NDHI03003451">
    <property type="protein sequence ID" value="PNJ46985.1"/>
    <property type="molecule type" value="Genomic_DNA"/>
</dbReference>
<dbReference type="InterPro" id="IPR029325">
    <property type="entry name" value="ITPR-bd"/>
</dbReference>
<dbReference type="PANTHER" id="PTHR17469">
    <property type="entry name" value="SPERM SPECIFIC ANTIGEN 2-RELATED"/>
    <property type="match status" value="1"/>
</dbReference>
<dbReference type="InterPro" id="IPR029326">
    <property type="entry name" value="SSFA2_C"/>
</dbReference>
<feature type="compositionally biased region" description="Acidic residues" evidence="3">
    <location>
        <begin position="399"/>
        <end position="408"/>
    </location>
</feature>
<sequence length="1065" mass="117990">MSVSLQNYSPMMAQKSQGSDNLQEGQEKSKTEILKCTKSAWALLDEWLPPDPEEEGQGLTIPMLEDSKQESIQQWLDSGFFVSANENFQQVIDHTVSLYEQGMVQMTVKDYMRSLHQFSETPTLSRGTSFNSCYSTASVPQSIPEWLEFWEKDPVEILLDLGFGADEPDICTQIPARFLGCGSAARGINIRVFLEAQKQRMDIENPSLYGRFRQLEILDHVTNAFSSLLSDVSILPSRAEEKAGGESVQRTSVSATKEHRRRMGRLLRRASKQNIRRDCNPGVSESFKVKDEVFIPFTKPWECGAELAATSINHKQNHLSLSVEHQCLQACDDLLPYPPHGLLSKQWPCSSMPAKQAPPSCVSEGSVKGRIQKENLFQTNKLKSLSRLAGKGPDSFEMEEVQSFEEETGNPLDMTSGTVGARVDRANSCQSDSSGFLEEPLEPLPLQMPSLPNSQSPAENGGRKPRDQSHSLVSSQDCQLESDGPDSKSRASMSFSSQEANALEQRASVSVMEEEFLLEAMEGPPELYIPDMACAKTTTRGEHPRKDSHLRQLLPVPHAEHEVTEPTATSKYDHPLGFMVTHVTEMQDSFLRPEGAGKMQSHRNESQTSPGNDLTQDKFLHVDSEAPREEESSGFCPHTNDSLLVPESSSQFVPKHREITPYATDLAQTSEKPIPHLHKLPGDPAQVKSRSGTLGQILSRTEAEMENLPLNTGSSRSVTTQMSSSLVSAAQSAVSLGTGPRGTSLECTMCDPVTTTETRLGTEARQLNDASIQTSVCEPRPWHFCSASSNKALTHGPQPLTKSVSLDSGFPSICPVGTCHAIPAHYCICCYHHPHCHRERQSPGPEPSVCRHCLCSLTGHQEAQFMTTLKALQDTTVRELCSCTVHEMEAMKTICQSFREYLEEIEQHLMGQQALFSRDMSEEEREEAEQLQTLREALRQQVAELEFQLGDRAQQIREGILLQLEVLTVEPPEHYSNLRQYNWIEESNGQTSCSKIHPGMAPRTVFPPNDGQQAPCSGGTQLAVFTPPTLENSTRMSPSSSTWAKLGPTPLSNCPVGEKDTDVFL</sequence>
<name>A0A2J8UNZ2_PONAB</name>
<keyword evidence="1 2" id="KW-0175">Coiled coil</keyword>
<feature type="compositionally biased region" description="Polar residues" evidence="3">
    <location>
        <begin position="490"/>
        <end position="499"/>
    </location>
</feature>
<feature type="compositionally biased region" description="Polar residues" evidence="3">
    <location>
        <begin position="1"/>
        <end position="24"/>
    </location>
</feature>
<feature type="region of interest" description="Disordered" evidence="3">
    <location>
        <begin position="624"/>
        <end position="643"/>
    </location>
</feature>
<feature type="region of interest" description="Disordered" evidence="3">
    <location>
        <begin position="427"/>
        <end position="499"/>
    </location>
</feature>
<feature type="region of interest" description="Disordered" evidence="3">
    <location>
        <begin position="1"/>
        <end position="29"/>
    </location>
</feature>
<proteinExistence type="predicted"/>
<dbReference type="GO" id="GO:0005102">
    <property type="term" value="F:signaling receptor binding"/>
    <property type="evidence" value="ECO:0007669"/>
    <property type="project" value="InterPro"/>
</dbReference>
<comment type="caution">
    <text evidence="5">The sequence shown here is derived from an EMBL/GenBank/DDBJ whole genome shotgun (WGS) entry which is preliminary data.</text>
</comment>
<gene>
    <name evidence="5" type="ORF">CR201_G0026514</name>
</gene>
<dbReference type="SMART" id="SM01257">
    <property type="entry name" value="KRAP_IP3R_bind"/>
    <property type="match status" value="1"/>
</dbReference>
<dbReference type="Pfam" id="PF14723">
    <property type="entry name" value="SSFA2_C"/>
    <property type="match status" value="1"/>
</dbReference>
<dbReference type="InterPro" id="IPR043444">
    <property type="entry name" value="TESPA1-like"/>
</dbReference>
<feature type="coiled-coil region" evidence="2">
    <location>
        <begin position="920"/>
        <end position="948"/>
    </location>
</feature>